<comment type="similarity">
    <text evidence="5">Belongs to the Cdh family.</text>
</comment>
<gene>
    <name evidence="19" type="ORF">J2Z77_000772</name>
</gene>
<keyword evidence="18" id="KW-0732">Signal</keyword>
<keyword evidence="12" id="KW-0443">Lipid metabolism</keyword>
<dbReference type="EC" id="3.6.1.26" evidence="6"/>
<dbReference type="PROSITE" id="PS51318">
    <property type="entry name" value="TAT"/>
    <property type="match status" value="1"/>
</dbReference>
<evidence type="ECO:0000256" key="17">
    <source>
        <dbReference type="ARBA" id="ARBA00032892"/>
    </source>
</evidence>
<keyword evidence="13" id="KW-0472">Membrane</keyword>
<keyword evidence="8" id="KW-0444">Lipid biosynthesis</keyword>
<dbReference type="RefSeq" id="WP_229920174.1">
    <property type="nucleotide sequence ID" value="NZ_BMVL01000002.1"/>
</dbReference>
<name>A0ABS4KYB1_STRAV</name>
<keyword evidence="9" id="KW-0812">Transmembrane</keyword>
<reference evidence="19 20" key="1">
    <citation type="submission" date="2021-03" db="EMBL/GenBank/DDBJ databases">
        <title>Genomic Encyclopedia of Type Strains, Phase IV (KMG-IV): sequencing the most valuable type-strain genomes for metagenomic binning, comparative biology and taxonomic classification.</title>
        <authorList>
            <person name="Goeker M."/>
        </authorList>
    </citation>
    <scope>NUCLEOTIDE SEQUENCE [LARGE SCALE GENOMIC DNA]</scope>
    <source>
        <strain evidence="19 20">DSM 40526</strain>
    </source>
</reference>
<evidence type="ECO:0000256" key="1">
    <source>
        <dbReference type="ARBA" id="ARBA00001007"/>
    </source>
</evidence>
<evidence type="ECO:0000256" key="2">
    <source>
        <dbReference type="ARBA" id="ARBA00004162"/>
    </source>
</evidence>
<dbReference type="EMBL" id="JAGGLQ010000001">
    <property type="protein sequence ID" value="MBP2034988.1"/>
    <property type="molecule type" value="Genomic_DNA"/>
</dbReference>
<keyword evidence="10 19" id="KW-0378">Hydrolase</keyword>
<dbReference type="Proteomes" id="UP001519310">
    <property type="component" value="Unassembled WGS sequence"/>
</dbReference>
<evidence type="ECO:0000256" key="15">
    <source>
        <dbReference type="ARBA" id="ARBA00023264"/>
    </source>
</evidence>
<evidence type="ECO:0000256" key="16">
    <source>
        <dbReference type="ARBA" id="ARBA00032888"/>
    </source>
</evidence>
<evidence type="ECO:0000313" key="19">
    <source>
        <dbReference type="EMBL" id="MBP2034988.1"/>
    </source>
</evidence>
<keyword evidence="15" id="KW-1208">Phospholipid metabolism</keyword>
<keyword evidence="11" id="KW-1133">Transmembrane helix</keyword>
<evidence type="ECO:0000256" key="10">
    <source>
        <dbReference type="ARBA" id="ARBA00022801"/>
    </source>
</evidence>
<comment type="pathway">
    <text evidence="3">Phospholipid metabolism; CDP-diacylglycerol degradation; phosphatidate from CDP-diacylglycerol: step 1/1.</text>
</comment>
<feature type="signal peptide" evidence="18">
    <location>
        <begin position="1"/>
        <end position="37"/>
    </location>
</feature>
<evidence type="ECO:0000313" key="20">
    <source>
        <dbReference type="Proteomes" id="UP001519310"/>
    </source>
</evidence>
<keyword evidence="20" id="KW-1185">Reference proteome</keyword>
<comment type="catalytic activity">
    <reaction evidence="1">
        <text>a CDP-1,2-diacyl-sn-glycerol + H2O = a 1,2-diacyl-sn-glycero-3-phosphate + CMP + 2 H(+)</text>
        <dbReference type="Rhea" id="RHEA:15221"/>
        <dbReference type="ChEBI" id="CHEBI:15377"/>
        <dbReference type="ChEBI" id="CHEBI:15378"/>
        <dbReference type="ChEBI" id="CHEBI:58332"/>
        <dbReference type="ChEBI" id="CHEBI:58608"/>
        <dbReference type="ChEBI" id="CHEBI:60377"/>
        <dbReference type="EC" id="3.6.1.26"/>
    </reaction>
</comment>
<comment type="subcellular location">
    <subcellularLocation>
        <location evidence="2">Cell membrane</location>
        <topology evidence="2">Single-pass membrane protein</topology>
    </subcellularLocation>
</comment>
<dbReference type="InterPro" id="IPR036265">
    <property type="entry name" value="HIT-like_sf"/>
</dbReference>
<proteinExistence type="inferred from homology"/>
<accession>A0ABS4KYB1</accession>
<dbReference type="InterPro" id="IPR006311">
    <property type="entry name" value="TAT_signal"/>
</dbReference>
<evidence type="ECO:0000256" key="9">
    <source>
        <dbReference type="ARBA" id="ARBA00022692"/>
    </source>
</evidence>
<evidence type="ECO:0000256" key="8">
    <source>
        <dbReference type="ARBA" id="ARBA00022516"/>
    </source>
</evidence>
<dbReference type="Pfam" id="PF02611">
    <property type="entry name" value="CDH"/>
    <property type="match status" value="1"/>
</dbReference>
<evidence type="ECO:0000256" key="4">
    <source>
        <dbReference type="ARBA" id="ARBA00005189"/>
    </source>
</evidence>
<keyword evidence="14" id="KW-0594">Phospholipid biosynthesis</keyword>
<evidence type="ECO:0000256" key="18">
    <source>
        <dbReference type="SAM" id="SignalP"/>
    </source>
</evidence>
<evidence type="ECO:0000256" key="14">
    <source>
        <dbReference type="ARBA" id="ARBA00023209"/>
    </source>
</evidence>
<feature type="chain" id="PRO_5045402894" description="CDP-diacylglycerol diphosphatase" evidence="18">
    <location>
        <begin position="38"/>
        <end position="306"/>
    </location>
</feature>
<evidence type="ECO:0000256" key="6">
    <source>
        <dbReference type="ARBA" id="ARBA00012375"/>
    </source>
</evidence>
<comment type="pathway">
    <text evidence="4">Lipid metabolism.</text>
</comment>
<evidence type="ECO:0000256" key="3">
    <source>
        <dbReference type="ARBA" id="ARBA00004927"/>
    </source>
</evidence>
<dbReference type="Gene3D" id="3.30.428.30">
    <property type="entry name" value="HIT family - CDH-like"/>
    <property type="match status" value="1"/>
</dbReference>
<dbReference type="SUPFAM" id="SSF54197">
    <property type="entry name" value="HIT-like"/>
    <property type="match status" value="1"/>
</dbReference>
<evidence type="ECO:0000256" key="7">
    <source>
        <dbReference type="ARBA" id="ARBA00022475"/>
    </source>
</evidence>
<evidence type="ECO:0000256" key="11">
    <source>
        <dbReference type="ARBA" id="ARBA00022989"/>
    </source>
</evidence>
<dbReference type="InterPro" id="IPR003763">
    <property type="entry name" value="CDP-diacylglyc_Pase"/>
</dbReference>
<protein>
    <recommendedName>
        <fullName evidence="6">CDP-diacylglycerol diphosphatase</fullName>
        <ecNumber evidence="6">3.6.1.26</ecNumber>
    </recommendedName>
    <alternativeName>
        <fullName evidence="16">CDP-diacylglycerol phosphatidylhydrolase</fullName>
    </alternativeName>
    <alternativeName>
        <fullName evidence="17">CDP-diglyceride hydrolase</fullName>
    </alternativeName>
</protein>
<keyword evidence="7" id="KW-1003">Cell membrane</keyword>
<sequence>MNAIDRTSDMPRRQFVALSGALGAGALLTGAGGSASAATGPDPVPGKPSCCPCPTDPIPPGGPNPCPPAQMQSLCGLPSDTDPLWQEVQYCTQGIVPPGGQPPDCLKTTPNYVVLHGRPPSPQHFLLLPSCRITGIECPFLVSPNVANYWHEAWETGRSGGDVPVASPNIGLGINSQSARRYQQLHIHMAGVRPSTQLRLQALEAAGRVAPQPSRWADPQYQALITGADGSGDRTYRVLRLDALTQNLFVLLNQNVVRPLGLAMAGQTLIVVPKMTAMGFARSFYVLNSDSSLPSGTNTCDHLLVY</sequence>
<comment type="caution">
    <text evidence="19">The sequence shown here is derived from an EMBL/GenBank/DDBJ whole genome shotgun (WGS) entry which is preliminary data.</text>
</comment>
<evidence type="ECO:0000256" key="13">
    <source>
        <dbReference type="ARBA" id="ARBA00023136"/>
    </source>
</evidence>
<evidence type="ECO:0000256" key="12">
    <source>
        <dbReference type="ARBA" id="ARBA00023098"/>
    </source>
</evidence>
<dbReference type="GO" id="GO:0008715">
    <property type="term" value="F:CDP-diacylglycerol diphosphatase activity"/>
    <property type="evidence" value="ECO:0007669"/>
    <property type="project" value="UniProtKB-EC"/>
</dbReference>
<organism evidence="19 20">
    <name type="scientific">Streptomyces avidinii</name>
    <dbReference type="NCBI Taxonomy" id="1895"/>
    <lineage>
        <taxon>Bacteria</taxon>
        <taxon>Bacillati</taxon>
        <taxon>Actinomycetota</taxon>
        <taxon>Actinomycetes</taxon>
        <taxon>Kitasatosporales</taxon>
        <taxon>Streptomycetaceae</taxon>
        <taxon>Streptomyces</taxon>
    </lineage>
</organism>
<evidence type="ECO:0000256" key="5">
    <source>
        <dbReference type="ARBA" id="ARBA00006435"/>
    </source>
</evidence>